<dbReference type="Proteomes" id="UP000504630">
    <property type="component" value="Unplaced"/>
</dbReference>
<keyword evidence="1" id="KW-0175">Coiled coil</keyword>
<dbReference type="CDD" id="cd08321">
    <property type="entry name" value="Pyrin_ASC-like"/>
    <property type="match status" value="1"/>
</dbReference>
<dbReference type="GeneID" id="115006007"/>
<dbReference type="Pfam" id="PF00622">
    <property type="entry name" value="SPRY"/>
    <property type="match status" value="1"/>
</dbReference>
<dbReference type="PANTHER" id="PTHR24103">
    <property type="entry name" value="E3 UBIQUITIN-PROTEIN LIGASE TRIM"/>
    <property type="match status" value="1"/>
</dbReference>
<feature type="domain" description="Pyrin" evidence="3">
    <location>
        <begin position="1"/>
        <end position="91"/>
    </location>
</feature>
<sequence length="458" mass="52139">MTTHEDLWKTLEDLTHEQFKGFKWFLQQPNIHEGFSAISVAQLEKADRQDTVDLMVQRFYLHGALDLTMKNLEKISRNDLVQGLLHTSSRGKDLKNFGSVPLNTDYERKKAKLGETKDEIKLMIQERKKMIREINRSAEFSSKSADRHIADSKQSSAVLQHSVERSLDNLIREIKEKQETALKEAKGIIKELEQEISKLTKRSAEVEQLSHTEDHPDFLQSFSSLNAIPHTKNWKEISVTPPTYGTSVGKAVIELEEILKKEKEKLFSKAKLKRVQQFAKDVTLDPDTANASLILSDDRKEVYCGDVTQSLPDNPERFNPAINVLGKQSFSSGRFYYEVQVKGKTSWDLGVVKESIVRKGSILASPENGYWTICLREGDKYKASAANISVKKPLNKVGVFVDYEKGLVSFHDVDSAELIHNFTDCSFTEKLYPFFSPSRHYNGRNSTPLIISTVNYSD</sequence>
<dbReference type="InterPro" id="IPR011029">
    <property type="entry name" value="DEATH-like_dom_sf"/>
</dbReference>
<evidence type="ECO:0000313" key="5">
    <source>
        <dbReference type="RefSeq" id="XP_029283869.1"/>
    </source>
</evidence>
<feature type="domain" description="B30.2/SPRY" evidence="2">
    <location>
        <begin position="262"/>
        <end position="456"/>
    </location>
</feature>
<evidence type="ECO:0000256" key="1">
    <source>
        <dbReference type="SAM" id="Coils"/>
    </source>
</evidence>
<reference evidence="5 6" key="1">
    <citation type="submission" date="2025-04" db="UniProtKB">
        <authorList>
            <consortium name="RefSeq"/>
        </authorList>
    </citation>
    <scope>IDENTIFICATION</scope>
</reference>
<dbReference type="InterPro" id="IPR058030">
    <property type="entry name" value="TRIM8/14/16/25/29/45/65_CC"/>
</dbReference>
<dbReference type="InterPro" id="IPR050143">
    <property type="entry name" value="TRIM/RBCC"/>
</dbReference>
<dbReference type="AlphaFoldDB" id="A0A6J2PEP8"/>
<evidence type="ECO:0000313" key="6">
    <source>
        <dbReference type="RefSeq" id="XP_029283870.1"/>
    </source>
</evidence>
<dbReference type="Pfam" id="PF13765">
    <property type="entry name" value="PRY"/>
    <property type="match status" value="1"/>
</dbReference>
<dbReference type="InterPro" id="IPR043136">
    <property type="entry name" value="B30.2/SPRY_sf"/>
</dbReference>
<evidence type="ECO:0000313" key="4">
    <source>
        <dbReference type="Proteomes" id="UP000504630"/>
    </source>
</evidence>
<dbReference type="Gene3D" id="2.60.120.920">
    <property type="match status" value="1"/>
</dbReference>
<dbReference type="Pfam" id="PF25600">
    <property type="entry name" value="TRIM_CC"/>
    <property type="match status" value="1"/>
</dbReference>
<dbReference type="InterPro" id="IPR003879">
    <property type="entry name" value="Butyrophylin_SPRY"/>
</dbReference>
<proteinExistence type="predicted"/>
<accession>A0A6J2PEP8</accession>
<dbReference type="RefSeq" id="XP_029283869.1">
    <property type="nucleotide sequence ID" value="XM_029428009.1"/>
</dbReference>
<dbReference type="Gene3D" id="1.10.533.10">
    <property type="entry name" value="Death Domain, Fas"/>
    <property type="match status" value="1"/>
</dbReference>
<dbReference type="SMART" id="SM00589">
    <property type="entry name" value="PRY"/>
    <property type="match status" value="1"/>
</dbReference>
<protein>
    <submittedName>
        <fullName evidence="5 6">E3 ubiquitin-protein ligase TRIM21-like</fullName>
    </submittedName>
</protein>
<dbReference type="SMART" id="SM01289">
    <property type="entry name" value="PYRIN"/>
    <property type="match status" value="1"/>
</dbReference>
<dbReference type="CDD" id="cd13733">
    <property type="entry name" value="SPRY_PRY_C-I_1"/>
    <property type="match status" value="1"/>
</dbReference>
<dbReference type="InterPro" id="IPR004020">
    <property type="entry name" value="DAPIN"/>
</dbReference>
<dbReference type="SUPFAM" id="SSF49899">
    <property type="entry name" value="Concanavalin A-like lectins/glucanases"/>
    <property type="match status" value="1"/>
</dbReference>
<dbReference type="Pfam" id="PF02758">
    <property type="entry name" value="PYRIN"/>
    <property type="match status" value="1"/>
</dbReference>
<dbReference type="InterPro" id="IPR003877">
    <property type="entry name" value="SPRY_dom"/>
</dbReference>
<evidence type="ECO:0000259" key="2">
    <source>
        <dbReference type="PROSITE" id="PS50188"/>
    </source>
</evidence>
<keyword evidence="4" id="KW-1185">Reference proteome</keyword>
<dbReference type="SUPFAM" id="SSF47986">
    <property type="entry name" value="DEATH domain"/>
    <property type="match status" value="1"/>
</dbReference>
<dbReference type="PRINTS" id="PR01407">
    <property type="entry name" value="BUTYPHLNCDUF"/>
</dbReference>
<dbReference type="FunFam" id="2.60.120.920:FF:000004">
    <property type="entry name" value="Butyrophilin subfamily 1 member A1"/>
    <property type="match status" value="1"/>
</dbReference>
<gene>
    <name evidence="5 6" type="primary">LOC115006007</name>
</gene>
<name>A0A6J2PEP8_COTGO</name>
<dbReference type="OrthoDB" id="6105938at2759"/>
<dbReference type="InterPro" id="IPR013320">
    <property type="entry name" value="ConA-like_dom_sf"/>
</dbReference>
<dbReference type="RefSeq" id="XP_029283870.1">
    <property type="nucleotide sequence ID" value="XM_029428010.1"/>
</dbReference>
<dbReference type="KEGG" id="cgob:115006007"/>
<dbReference type="InterPro" id="IPR006574">
    <property type="entry name" value="PRY"/>
</dbReference>
<feature type="coiled-coil region" evidence="1">
    <location>
        <begin position="160"/>
        <end position="209"/>
    </location>
</feature>
<organism evidence="4 5">
    <name type="scientific">Cottoperca gobio</name>
    <name type="common">Frogmouth</name>
    <name type="synonym">Aphritis gobio</name>
    <dbReference type="NCBI Taxonomy" id="56716"/>
    <lineage>
        <taxon>Eukaryota</taxon>
        <taxon>Metazoa</taxon>
        <taxon>Chordata</taxon>
        <taxon>Craniata</taxon>
        <taxon>Vertebrata</taxon>
        <taxon>Euteleostomi</taxon>
        <taxon>Actinopterygii</taxon>
        <taxon>Neopterygii</taxon>
        <taxon>Teleostei</taxon>
        <taxon>Neoteleostei</taxon>
        <taxon>Acanthomorphata</taxon>
        <taxon>Eupercaria</taxon>
        <taxon>Perciformes</taxon>
        <taxon>Notothenioidei</taxon>
        <taxon>Bovichtidae</taxon>
        <taxon>Cottoperca</taxon>
    </lineage>
</organism>
<dbReference type="InterPro" id="IPR001870">
    <property type="entry name" value="B30.2/SPRY"/>
</dbReference>
<evidence type="ECO:0000259" key="3">
    <source>
        <dbReference type="PROSITE" id="PS50824"/>
    </source>
</evidence>
<dbReference type="PROSITE" id="PS50188">
    <property type="entry name" value="B302_SPRY"/>
    <property type="match status" value="1"/>
</dbReference>
<dbReference type="PROSITE" id="PS50824">
    <property type="entry name" value="DAPIN"/>
    <property type="match status" value="1"/>
</dbReference>
<dbReference type="SMART" id="SM00449">
    <property type="entry name" value="SPRY"/>
    <property type="match status" value="1"/>
</dbReference>